<reference evidence="2 3" key="1">
    <citation type="submission" date="2021-06" db="EMBL/GenBank/DDBJ databases">
        <authorList>
            <person name="Kallberg Y."/>
            <person name="Tangrot J."/>
            <person name="Rosling A."/>
        </authorList>
    </citation>
    <scope>NUCLEOTIDE SEQUENCE [LARGE SCALE GENOMIC DNA]</scope>
    <source>
        <strain evidence="2 3">120-4 pot B 10/14</strain>
    </source>
</reference>
<sequence length="139" mass="15482">MNFHTLILTVLIIYYLVTSIVDGTESTGSFSIISTLKNGTHCHSFVTNCRGQVIFDRGIQDCGGHCLVSGRSDMPNNQLYCVHMSILSTDDKIYDKRDYAVTKRGNPDCFKVTGNSDSFAFFKQTSCPTNPPKRNCSNH</sequence>
<feature type="signal peptide" evidence="1">
    <location>
        <begin position="1"/>
        <end position="19"/>
    </location>
</feature>
<evidence type="ECO:0000256" key="1">
    <source>
        <dbReference type="SAM" id="SignalP"/>
    </source>
</evidence>
<keyword evidence="3" id="KW-1185">Reference proteome</keyword>
<dbReference type="Proteomes" id="UP000789901">
    <property type="component" value="Unassembled WGS sequence"/>
</dbReference>
<protein>
    <submittedName>
        <fullName evidence="2">3452_t:CDS:1</fullName>
    </submittedName>
</protein>
<organism evidence="2 3">
    <name type="scientific">Gigaspora margarita</name>
    <dbReference type="NCBI Taxonomy" id="4874"/>
    <lineage>
        <taxon>Eukaryota</taxon>
        <taxon>Fungi</taxon>
        <taxon>Fungi incertae sedis</taxon>
        <taxon>Mucoromycota</taxon>
        <taxon>Glomeromycotina</taxon>
        <taxon>Glomeromycetes</taxon>
        <taxon>Diversisporales</taxon>
        <taxon>Gigasporaceae</taxon>
        <taxon>Gigaspora</taxon>
    </lineage>
</organism>
<keyword evidence="1" id="KW-0732">Signal</keyword>
<gene>
    <name evidence="2" type="ORF">GMARGA_LOCUS17038</name>
</gene>
<proteinExistence type="predicted"/>
<feature type="chain" id="PRO_5046569528" evidence="1">
    <location>
        <begin position="20"/>
        <end position="139"/>
    </location>
</feature>
<evidence type="ECO:0000313" key="3">
    <source>
        <dbReference type="Proteomes" id="UP000789901"/>
    </source>
</evidence>
<comment type="caution">
    <text evidence="2">The sequence shown here is derived from an EMBL/GenBank/DDBJ whole genome shotgun (WGS) entry which is preliminary data.</text>
</comment>
<evidence type="ECO:0000313" key="2">
    <source>
        <dbReference type="EMBL" id="CAG8757150.1"/>
    </source>
</evidence>
<accession>A0ABN7VD78</accession>
<dbReference type="EMBL" id="CAJVQB010012668">
    <property type="protein sequence ID" value="CAG8757150.1"/>
    <property type="molecule type" value="Genomic_DNA"/>
</dbReference>
<name>A0ABN7VD78_GIGMA</name>